<dbReference type="RefSeq" id="XP_001743548.1">
    <property type="nucleotide sequence ID" value="XM_001743496.1"/>
</dbReference>
<reference evidence="2 3" key="1">
    <citation type="journal article" date="2008" name="Nature">
        <title>The genome of the choanoflagellate Monosiga brevicollis and the origin of metazoans.</title>
        <authorList>
            <consortium name="JGI Sequencing"/>
            <person name="King N."/>
            <person name="Westbrook M.J."/>
            <person name="Young S.L."/>
            <person name="Kuo A."/>
            <person name="Abedin M."/>
            <person name="Chapman J."/>
            <person name="Fairclough S."/>
            <person name="Hellsten U."/>
            <person name="Isogai Y."/>
            <person name="Letunic I."/>
            <person name="Marr M."/>
            <person name="Pincus D."/>
            <person name="Putnam N."/>
            <person name="Rokas A."/>
            <person name="Wright K.J."/>
            <person name="Zuzow R."/>
            <person name="Dirks W."/>
            <person name="Good M."/>
            <person name="Goodstein D."/>
            <person name="Lemons D."/>
            <person name="Li W."/>
            <person name="Lyons J.B."/>
            <person name="Morris A."/>
            <person name="Nichols S."/>
            <person name="Richter D.J."/>
            <person name="Salamov A."/>
            <person name="Bork P."/>
            <person name="Lim W.A."/>
            <person name="Manning G."/>
            <person name="Miller W.T."/>
            <person name="McGinnis W."/>
            <person name="Shapiro H."/>
            <person name="Tjian R."/>
            <person name="Grigoriev I.V."/>
            <person name="Rokhsar D."/>
        </authorList>
    </citation>
    <scope>NUCLEOTIDE SEQUENCE [LARGE SCALE GENOMIC DNA]</scope>
    <source>
        <strain evidence="3">MX1 / ATCC 50154</strain>
    </source>
</reference>
<dbReference type="InParanoid" id="A9URL1"/>
<gene>
    <name evidence="2" type="ORF">MONBRDRAFT_6104</name>
</gene>
<dbReference type="Proteomes" id="UP000001357">
    <property type="component" value="Unassembled WGS sequence"/>
</dbReference>
<dbReference type="AlphaFoldDB" id="A9URL1"/>
<protein>
    <submittedName>
        <fullName evidence="2">Uncharacterized protein</fullName>
    </submittedName>
</protein>
<dbReference type="KEGG" id="mbr:MONBRDRAFT_6104"/>
<name>A9URL1_MONBE</name>
<accession>A9URL1</accession>
<feature type="region of interest" description="Disordered" evidence="1">
    <location>
        <begin position="148"/>
        <end position="169"/>
    </location>
</feature>
<evidence type="ECO:0000256" key="1">
    <source>
        <dbReference type="SAM" id="MobiDB-lite"/>
    </source>
</evidence>
<proteinExistence type="predicted"/>
<evidence type="ECO:0000313" key="2">
    <source>
        <dbReference type="EMBL" id="EDQ92262.1"/>
    </source>
</evidence>
<keyword evidence="3" id="KW-1185">Reference proteome</keyword>
<dbReference type="EMBL" id="CH991544">
    <property type="protein sequence ID" value="EDQ92262.1"/>
    <property type="molecule type" value="Genomic_DNA"/>
</dbReference>
<organism evidence="2 3">
    <name type="scientific">Monosiga brevicollis</name>
    <name type="common">Choanoflagellate</name>
    <dbReference type="NCBI Taxonomy" id="81824"/>
    <lineage>
        <taxon>Eukaryota</taxon>
        <taxon>Choanoflagellata</taxon>
        <taxon>Craspedida</taxon>
        <taxon>Salpingoecidae</taxon>
        <taxon>Monosiga</taxon>
    </lineage>
</organism>
<evidence type="ECO:0000313" key="3">
    <source>
        <dbReference type="Proteomes" id="UP000001357"/>
    </source>
</evidence>
<dbReference type="GeneID" id="5888556"/>
<sequence length="169" mass="18997">MSDAISKTANETRLLQARIAAEQEQRRQKFAGQNVPQVSTSLGAYATAPANTKALHRDPSENASYTSRTLAIGPLGKKMMGLKVTNSSRGGQDRKMLTVRAPSSIKAELNFDEVVQTRKELARAIAQEQKRKDKEAYDETVKQLERTKFNEVKSPQRRQQLQNAYLAYR</sequence>